<sequence length="257" mass="28829">MSNAYAPVGAPPSYSNELFDTTPRAEGDNVPDDFKYDTNVAACELPIRHMFLRKVYALLTVQLFATVLIGAVIYTNETVRQFALTHMWPFWVSMVGSFGFLIGAMVCSRKYPVNLALLGGFTLCESYLVGVCTTRYDSTIVIQAVFITLFIFLGLTIFAFQTKYDFSSWQGVLSWSLFGLIGTGFVLMFVPHTSTTQIIYSGIAALIFCAYILYDTQQIMKRYHPEEEVAATISLYLDIINLFLHILQILGATQSRD</sequence>
<evidence type="ECO:0000256" key="2">
    <source>
        <dbReference type="ARBA" id="ARBA00022692"/>
    </source>
</evidence>
<dbReference type="GO" id="GO:0016020">
    <property type="term" value="C:membrane"/>
    <property type="evidence" value="ECO:0007669"/>
    <property type="project" value="UniProtKB-SubCell"/>
</dbReference>
<proteinExistence type="inferred from homology"/>
<feature type="transmembrane region" description="Helical" evidence="5">
    <location>
        <begin position="55"/>
        <end position="76"/>
    </location>
</feature>
<dbReference type="PANTHER" id="PTHR23291">
    <property type="entry name" value="BAX INHIBITOR-RELATED"/>
    <property type="match status" value="1"/>
</dbReference>
<keyword evidence="2 5" id="KW-0812">Transmembrane</keyword>
<dbReference type="GeneID" id="30150410"/>
<dbReference type="CDD" id="cd10429">
    <property type="entry name" value="GAAP_like"/>
    <property type="match status" value="1"/>
</dbReference>
<feature type="transmembrane region" description="Helical" evidence="5">
    <location>
        <begin position="172"/>
        <end position="191"/>
    </location>
</feature>
<feature type="transmembrane region" description="Helical" evidence="5">
    <location>
        <begin position="88"/>
        <end position="108"/>
    </location>
</feature>
<dbReference type="InterPro" id="IPR006214">
    <property type="entry name" value="Bax_inhibitor_1-related"/>
</dbReference>
<evidence type="ECO:0000256" key="5">
    <source>
        <dbReference type="RuleBase" id="RU004379"/>
    </source>
</evidence>
<dbReference type="Pfam" id="PF01027">
    <property type="entry name" value="Bax1-I"/>
    <property type="match status" value="1"/>
</dbReference>
<feature type="transmembrane region" description="Helical" evidence="5">
    <location>
        <begin position="142"/>
        <end position="160"/>
    </location>
</feature>
<accession>A0A1E3QUK4</accession>
<reference evidence="7" key="1">
    <citation type="submission" date="2016-05" db="EMBL/GenBank/DDBJ databases">
        <title>Comparative genomics of biotechnologically important yeasts.</title>
        <authorList>
            <consortium name="DOE Joint Genome Institute"/>
            <person name="Riley R."/>
            <person name="Haridas S."/>
            <person name="Wolfe K.H."/>
            <person name="Lopes M.R."/>
            <person name="Hittinger C.T."/>
            <person name="Goker M."/>
            <person name="Salamov A."/>
            <person name="Wisecaver J."/>
            <person name="Long T.M."/>
            <person name="Aerts A.L."/>
            <person name="Barry K."/>
            <person name="Choi C."/>
            <person name="Clum A."/>
            <person name="Coughlan A.Y."/>
            <person name="Deshpande S."/>
            <person name="Douglass A.P."/>
            <person name="Hanson S.J."/>
            <person name="Klenk H.-P."/>
            <person name="Labutti K."/>
            <person name="Lapidus A."/>
            <person name="Lindquist E."/>
            <person name="Lipzen A."/>
            <person name="Meier-Kolthoff J.P."/>
            <person name="Ohm R.A."/>
            <person name="Otillar R.P."/>
            <person name="Pangilinan J."/>
            <person name="Peng Y."/>
            <person name="Rokas A."/>
            <person name="Rosa C.A."/>
            <person name="Scheuner C."/>
            <person name="Sibirny A.A."/>
            <person name="Slot J.C."/>
            <person name="Stielow J.B."/>
            <person name="Sun H."/>
            <person name="Kurtzman C.P."/>
            <person name="Blackwell M."/>
            <person name="Grigoriev I.V."/>
            <person name="Jeffries T.W."/>
        </authorList>
    </citation>
    <scope>NUCLEOTIDE SEQUENCE [LARGE SCALE GENOMIC DNA]</scope>
    <source>
        <strain evidence="7">NRRL Y-12698</strain>
    </source>
</reference>
<name>A0A1E3QUK4_9ASCO</name>
<dbReference type="OrthoDB" id="7933078at2759"/>
<feature type="transmembrane region" description="Helical" evidence="5">
    <location>
        <begin position="197"/>
        <end position="214"/>
    </location>
</feature>
<dbReference type="EMBL" id="KV454428">
    <property type="protein sequence ID" value="ODQ81244.1"/>
    <property type="molecule type" value="Genomic_DNA"/>
</dbReference>
<dbReference type="Proteomes" id="UP000094336">
    <property type="component" value="Unassembled WGS sequence"/>
</dbReference>
<dbReference type="AlphaFoldDB" id="A0A1E3QUK4"/>
<comment type="similarity">
    <text evidence="5">Belongs to the BI1 family.</text>
</comment>
<comment type="subcellular location">
    <subcellularLocation>
        <location evidence="1">Membrane</location>
        <topology evidence="1">Multi-pass membrane protein</topology>
    </subcellularLocation>
</comment>
<evidence type="ECO:0000313" key="7">
    <source>
        <dbReference type="Proteomes" id="UP000094336"/>
    </source>
</evidence>
<gene>
    <name evidence="6" type="ORF">BABINDRAFT_7058</name>
</gene>
<evidence type="ECO:0000256" key="1">
    <source>
        <dbReference type="ARBA" id="ARBA00004141"/>
    </source>
</evidence>
<evidence type="ECO:0000256" key="4">
    <source>
        <dbReference type="ARBA" id="ARBA00023136"/>
    </source>
</evidence>
<dbReference type="RefSeq" id="XP_018986572.1">
    <property type="nucleotide sequence ID" value="XM_019132557.1"/>
</dbReference>
<dbReference type="InterPro" id="IPR036259">
    <property type="entry name" value="MFS_trans_sf"/>
</dbReference>
<evidence type="ECO:0000256" key="3">
    <source>
        <dbReference type="ARBA" id="ARBA00022989"/>
    </source>
</evidence>
<feature type="transmembrane region" description="Helical" evidence="5">
    <location>
        <begin position="115"/>
        <end position="136"/>
    </location>
</feature>
<dbReference type="SUPFAM" id="SSF103473">
    <property type="entry name" value="MFS general substrate transporter"/>
    <property type="match status" value="1"/>
</dbReference>
<dbReference type="PANTHER" id="PTHR23291:SF50">
    <property type="entry name" value="PROTEIN LIFEGUARD 4"/>
    <property type="match status" value="1"/>
</dbReference>
<keyword evidence="7" id="KW-1185">Reference proteome</keyword>
<evidence type="ECO:0000313" key="6">
    <source>
        <dbReference type="EMBL" id="ODQ81244.1"/>
    </source>
</evidence>
<protein>
    <submittedName>
        <fullName evidence="6">Uncharacterized protein</fullName>
    </submittedName>
</protein>
<organism evidence="6 7">
    <name type="scientific">Babjeviella inositovora NRRL Y-12698</name>
    <dbReference type="NCBI Taxonomy" id="984486"/>
    <lineage>
        <taxon>Eukaryota</taxon>
        <taxon>Fungi</taxon>
        <taxon>Dikarya</taxon>
        <taxon>Ascomycota</taxon>
        <taxon>Saccharomycotina</taxon>
        <taxon>Pichiomycetes</taxon>
        <taxon>Serinales incertae sedis</taxon>
        <taxon>Babjeviella</taxon>
    </lineage>
</organism>
<keyword evidence="4 5" id="KW-0472">Membrane</keyword>
<keyword evidence="3 5" id="KW-1133">Transmembrane helix</keyword>